<name>A0A6D2HL68_9BRAS</name>
<gene>
    <name evidence="2" type="ORF">MERR_LOCUS2158</name>
</gene>
<dbReference type="AlphaFoldDB" id="A0A6D2HL68"/>
<feature type="domain" description="F-box associated beta-propeller type 1" evidence="1">
    <location>
        <begin position="1"/>
        <end position="73"/>
    </location>
</feature>
<dbReference type="Pfam" id="PF07734">
    <property type="entry name" value="FBA_1"/>
    <property type="match status" value="1"/>
</dbReference>
<dbReference type="EMBL" id="CACVBM020000133">
    <property type="protein sequence ID" value="CAA7014923.1"/>
    <property type="molecule type" value="Genomic_DNA"/>
</dbReference>
<protein>
    <recommendedName>
        <fullName evidence="1">F-box associated beta-propeller type 1 domain-containing protein</fullName>
    </recommendedName>
</protein>
<organism evidence="2 3">
    <name type="scientific">Microthlaspi erraticum</name>
    <dbReference type="NCBI Taxonomy" id="1685480"/>
    <lineage>
        <taxon>Eukaryota</taxon>
        <taxon>Viridiplantae</taxon>
        <taxon>Streptophyta</taxon>
        <taxon>Embryophyta</taxon>
        <taxon>Tracheophyta</taxon>
        <taxon>Spermatophyta</taxon>
        <taxon>Magnoliopsida</taxon>
        <taxon>eudicotyledons</taxon>
        <taxon>Gunneridae</taxon>
        <taxon>Pentapetalae</taxon>
        <taxon>rosids</taxon>
        <taxon>malvids</taxon>
        <taxon>Brassicales</taxon>
        <taxon>Brassicaceae</taxon>
        <taxon>Coluteocarpeae</taxon>
        <taxon>Microthlaspi</taxon>
    </lineage>
</organism>
<evidence type="ECO:0000313" key="2">
    <source>
        <dbReference type="EMBL" id="CAA7014923.1"/>
    </source>
</evidence>
<evidence type="ECO:0000259" key="1">
    <source>
        <dbReference type="Pfam" id="PF07734"/>
    </source>
</evidence>
<proteinExistence type="predicted"/>
<evidence type="ECO:0000313" key="3">
    <source>
        <dbReference type="Proteomes" id="UP000467841"/>
    </source>
</evidence>
<keyword evidence="3" id="KW-1185">Reference proteome</keyword>
<reference evidence="2" key="1">
    <citation type="submission" date="2020-01" db="EMBL/GenBank/DDBJ databases">
        <authorList>
            <person name="Mishra B."/>
        </authorList>
    </citation>
    <scope>NUCLEOTIDE SEQUENCE [LARGE SCALE GENOMIC DNA]</scope>
</reference>
<sequence>MEIWITRKIEVNIAPSSWSRFLRVEMKPFVAAGSFFIDEDKKMALVSESRESFQAYIIGADGYFKSVNIRGARPRGNHFDIVITNLYSLLMLQV</sequence>
<accession>A0A6D2HL68</accession>
<dbReference type="OrthoDB" id="1106412at2759"/>
<dbReference type="Proteomes" id="UP000467841">
    <property type="component" value="Unassembled WGS sequence"/>
</dbReference>
<dbReference type="InterPro" id="IPR006527">
    <property type="entry name" value="F-box-assoc_dom_typ1"/>
</dbReference>
<comment type="caution">
    <text evidence="2">The sequence shown here is derived from an EMBL/GenBank/DDBJ whole genome shotgun (WGS) entry which is preliminary data.</text>
</comment>